<protein>
    <submittedName>
        <fullName evidence="7">HlyD family efflux transporter periplasmic adaptor subunit</fullName>
    </submittedName>
</protein>
<reference evidence="7 8" key="1">
    <citation type="submission" date="2019-11" db="EMBL/GenBank/DDBJ databases">
        <title>Type strains purchased from KCTC, JCM and DSMZ.</title>
        <authorList>
            <person name="Lu H."/>
        </authorList>
    </citation>
    <scope>NUCLEOTIDE SEQUENCE [LARGE SCALE GENOMIC DNA]</scope>
    <source>
        <strain evidence="7 8">JCM 31587</strain>
    </source>
</reference>
<feature type="coiled-coil region" evidence="3">
    <location>
        <begin position="77"/>
        <end position="104"/>
    </location>
</feature>
<dbReference type="EMBL" id="WNKX01000014">
    <property type="protein sequence ID" value="MTW12487.1"/>
    <property type="molecule type" value="Genomic_DNA"/>
</dbReference>
<dbReference type="OrthoDB" id="9813967at2"/>
<accession>A0A6L6QKN1</accession>
<keyword evidence="2 3" id="KW-0175">Coiled coil</keyword>
<gene>
    <name evidence="7" type="ORF">GM658_17915</name>
</gene>
<dbReference type="SUPFAM" id="SSF111369">
    <property type="entry name" value="HlyD-like secretion proteins"/>
    <property type="match status" value="2"/>
</dbReference>
<dbReference type="Gene3D" id="2.40.50.100">
    <property type="match status" value="1"/>
</dbReference>
<dbReference type="AlphaFoldDB" id="A0A6L6QKN1"/>
<dbReference type="PANTHER" id="PTHR32347:SF29">
    <property type="entry name" value="UPF0194 MEMBRANE PROTEIN YBHG"/>
    <property type="match status" value="1"/>
</dbReference>
<evidence type="ECO:0000259" key="6">
    <source>
        <dbReference type="Pfam" id="PF25990"/>
    </source>
</evidence>
<organism evidence="7 8">
    <name type="scientific">Massilia eburnea</name>
    <dbReference type="NCBI Taxonomy" id="1776165"/>
    <lineage>
        <taxon>Bacteria</taxon>
        <taxon>Pseudomonadati</taxon>
        <taxon>Pseudomonadota</taxon>
        <taxon>Betaproteobacteria</taxon>
        <taxon>Burkholderiales</taxon>
        <taxon>Oxalobacteraceae</taxon>
        <taxon>Telluria group</taxon>
        <taxon>Massilia</taxon>
    </lineage>
</organism>
<dbReference type="RefSeq" id="WP_155455423.1">
    <property type="nucleotide sequence ID" value="NZ_WNKX01000014.1"/>
</dbReference>
<proteinExistence type="predicted"/>
<dbReference type="Gene3D" id="2.40.30.170">
    <property type="match status" value="1"/>
</dbReference>
<dbReference type="Pfam" id="PF25881">
    <property type="entry name" value="HH_YBHG"/>
    <property type="match status" value="1"/>
</dbReference>
<evidence type="ECO:0000256" key="1">
    <source>
        <dbReference type="ARBA" id="ARBA00004196"/>
    </source>
</evidence>
<feature type="coiled-coil region" evidence="3">
    <location>
        <begin position="184"/>
        <end position="211"/>
    </location>
</feature>
<keyword evidence="8" id="KW-1185">Reference proteome</keyword>
<feature type="domain" description="YbhG-like alpha-helical hairpin" evidence="5">
    <location>
        <begin position="75"/>
        <end position="207"/>
    </location>
</feature>
<sequence>MNKKLAGIAIIAAVATAGLGAWYLSRPAANDKELVLYGNVDLRQVALAFPASERVARVLVEEGQKVRAGEVLAELDTRSLRLKLAEAEAQANAQQQALARLKAGTRPEELAQSRARTAAAQADADLARQQLERITAVQQDSNGRAVSQQDADSARAHAKAAQAALEQARQGQELAQHGPRREDIAQAQAQLDAAQAAIALINHQLDEATLKAPVDAVVRARLMEPGDMASPQRPVYTLAIADPKWVRTYVREADLGRIKPGMAADISIDSLPGKTLAGKVGYISSVAEFTPKTVQTEELRTALVYEVRVLAEDRADVLRMGMPATVRVAFGQ</sequence>
<dbReference type="InterPro" id="IPR058636">
    <property type="entry name" value="Beta-barrel_YknX"/>
</dbReference>
<evidence type="ECO:0000313" key="7">
    <source>
        <dbReference type="EMBL" id="MTW12487.1"/>
    </source>
</evidence>
<feature type="compositionally biased region" description="Low complexity" evidence="4">
    <location>
        <begin position="159"/>
        <end position="176"/>
    </location>
</feature>
<dbReference type="InterPro" id="IPR059052">
    <property type="entry name" value="HH_YbhG-like"/>
</dbReference>
<comment type="subcellular location">
    <subcellularLocation>
        <location evidence="1">Cell envelope</location>
    </subcellularLocation>
</comment>
<dbReference type="Proteomes" id="UP000472320">
    <property type="component" value="Unassembled WGS sequence"/>
</dbReference>
<evidence type="ECO:0000259" key="5">
    <source>
        <dbReference type="Pfam" id="PF25881"/>
    </source>
</evidence>
<dbReference type="GO" id="GO:0030313">
    <property type="term" value="C:cell envelope"/>
    <property type="evidence" value="ECO:0007669"/>
    <property type="project" value="UniProtKB-SubCell"/>
</dbReference>
<feature type="domain" description="YknX-like beta-barrel" evidence="6">
    <location>
        <begin position="246"/>
        <end position="328"/>
    </location>
</feature>
<evidence type="ECO:0000256" key="3">
    <source>
        <dbReference type="SAM" id="Coils"/>
    </source>
</evidence>
<dbReference type="PANTHER" id="PTHR32347">
    <property type="entry name" value="EFFLUX SYSTEM COMPONENT YKNX-RELATED"/>
    <property type="match status" value="1"/>
</dbReference>
<name>A0A6L6QKN1_9BURK</name>
<dbReference type="Pfam" id="PF25990">
    <property type="entry name" value="Beta-barrel_YknX"/>
    <property type="match status" value="1"/>
</dbReference>
<dbReference type="InterPro" id="IPR050465">
    <property type="entry name" value="UPF0194_transport"/>
</dbReference>
<evidence type="ECO:0000256" key="4">
    <source>
        <dbReference type="SAM" id="MobiDB-lite"/>
    </source>
</evidence>
<evidence type="ECO:0000256" key="2">
    <source>
        <dbReference type="ARBA" id="ARBA00023054"/>
    </source>
</evidence>
<comment type="caution">
    <text evidence="7">The sequence shown here is derived from an EMBL/GenBank/DDBJ whole genome shotgun (WGS) entry which is preliminary data.</text>
</comment>
<feature type="compositionally biased region" description="Polar residues" evidence="4">
    <location>
        <begin position="137"/>
        <end position="148"/>
    </location>
</feature>
<feature type="region of interest" description="Disordered" evidence="4">
    <location>
        <begin position="137"/>
        <end position="183"/>
    </location>
</feature>
<evidence type="ECO:0000313" key="8">
    <source>
        <dbReference type="Proteomes" id="UP000472320"/>
    </source>
</evidence>